<keyword evidence="7" id="KW-0509">mRNA transport</keyword>
<evidence type="ECO:0000256" key="1">
    <source>
        <dbReference type="ARBA" id="ARBA00004123"/>
    </source>
</evidence>
<evidence type="ECO:0000256" key="8">
    <source>
        <dbReference type="ARBA" id="ARBA00022845"/>
    </source>
</evidence>
<keyword evidence="10" id="KW-0866">Nonsense-mediated mRNA decay</keyword>
<feature type="region of interest" description="Disordered" evidence="13">
    <location>
        <begin position="1"/>
        <end position="118"/>
    </location>
</feature>
<comment type="caution">
    <text evidence="15">The sequence shown here is derived from an EMBL/GenBank/DDBJ whole genome shotgun (WGS) entry which is preliminary data.</text>
</comment>
<feature type="compositionally biased region" description="Low complexity" evidence="13">
    <location>
        <begin position="332"/>
        <end position="345"/>
    </location>
</feature>
<feature type="compositionally biased region" description="Basic residues" evidence="13">
    <location>
        <begin position="28"/>
        <end position="39"/>
    </location>
</feature>
<evidence type="ECO:0000256" key="2">
    <source>
        <dbReference type="ARBA" id="ARBA00004496"/>
    </source>
</evidence>
<evidence type="ECO:0000313" key="15">
    <source>
        <dbReference type="EMBL" id="RDB20070.1"/>
    </source>
</evidence>
<evidence type="ECO:0000256" key="7">
    <source>
        <dbReference type="ARBA" id="ARBA00022816"/>
    </source>
</evidence>
<reference evidence="15" key="1">
    <citation type="submission" date="2018-04" db="EMBL/GenBank/DDBJ databases">
        <title>Whole genome sequencing of Hypsizygus marmoreus.</title>
        <authorList>
            <person name="Choi I.-G."/>
            <person name="Min B."/>
            <person name="Kim J.-G."/>
            <person name="Kim S."/>
            <person name="Oh Y.-L."/>
            <person name="Kong W.-S."/>
            <person name="Park H."/>
            <person name="Jeong J."/>
            <person name="Song E.-S."/>
        </authorList>
    </citation>
    <scope>NUCLEOTIDE SEQUENCE [LARGE SCALE GENOMIC DNA]</scope>
    <source>
        <strain evidence="15">51987-8</strain>
    </source>
</reference>
<dbReference type="GO" id="GO:0035145">
    <property type="term" value="C:exon-exon junction complex"/>
    <property type="evidence" value="ECO:0007669"/>
    <property type="project" value="InterPro"/>
</dbReference>
<keyword evidence="5" id="KW-0963">Cytoplasm</keyword>
<evidence type="ECO:0000256" key="12">
    <source>
        <dbReference type="ARBA" id="ARBA00023242"/>
    </source>
</evidence>
<dbReference type="GO" id="GO:0006417">
    <property type="term" value="P:regulation of translation"/>
    <property type="evidence" value="ECO:0007669"/>
    <property type="project" value="UniProtKB-KW"/>
</dbReference>
<proteinExistence type="inferred from homology"/>
<evidence type="ECO:0000259" key="14">
    <source>
        <dbReference type="Pfam" id="PF09405"/>
    </source>
</evidence>
<dbReference type="Proteomes" id="UP000076154">
    <property type="component" value="Unassembled WGS sequence"/>
</dbReference>
<keyword evidence="9" id="KW-0694">RNA-binding</keyword>
<gene>
    <name evidence="15" type="ORF">Hypma_012828</name>
</gene>
<feature type="compositionally biased region" description="Acidic residues" evidence="13">
    <location>
        <begin position="45"/>
        <end position="79"/>
    </location>
</feature>
<dbReference type="InterPro" id="IPR018545">
    <property type="entry name" value="Btz_dom"/>
</dbReference>
<evidence type="ECO:0000256" key="3">
    <source>
        <dbReference type="ARBA" id="ARBA00009548"/>
    </source>
</evidence>
<feature type="region of interest" description="Disordered" evidence="13">
    <location>
        <begin position="502"/>
        <end position="530"/>
    </location>
</feature>
<evidence type="ECO:0000256" key="13">
    <source>
        <dbReference type="SAM" id="MobiDB-lite"/>
    </source>
</evidence>
<evidence type="ECO:0000256" key="4">
    <source>
        <dbReference type="ARBA" id="ARBA00022448"/>
    </source>
</evidence>
<keyword evidence="4" id="KW-0813">Transport</keyword>
<keyword evidence="16" id="KW-1185">Reference proteome</keyword>
<evidence type="ECO:0000256" key="9">
    <source>
        <dbReference type="ARBA" id="ARBA00022884"/>
    </source>
</evidence>
<feature type="compositionally biased region" description="Polar residues" evidence="13">
    <location>
        <begin position="1"/>
        <end position="24"/>
    </location>
</feature>
<dbReference type="EMBL" id="LUEZ02000071">
    <property type="protein sequence ID" value="RDB20070.1"/>
    <property type="molecule type" value="Genomic_DNA"/>
</dbReference>
<organism evidence="15 16">
    <name type="scientific">Hypsizygus marmoreus</name>
    <name type="common">White beech mushroom</name>
    <name type="synonym">Agaricus marmoreus</name>
    <dbReference type="NCBI Taxonomy" id="39966"/>
    <lineage>
        <taxon>Eukaryota</taxon>
        <taxon>Fungi</taxon>
        <taxon>Dikarya</taxon>
        <taxon>Basidiomycota</taxon>
        <taxon>Agaricomycotina</taxon>
        <taxon>Agaricomycetes</taxon>
        <taxon>Agaricomycetidae</taxon>
        <taxon>Agaricales</taxon>
        <taxon>Tricholomatineae</taxon>
        <taxon>Lyophyllaceae</taxon>
        <taxon>Hypsizygus</taxon>
    </lineage>
</organism>
<feature type="compositionally biased region" description="Basic and acidic residues" evidence="13">
    <location>
        <begin position="102"/>
        <end position="111"/>
    </location>
</feature>
<evidence type="ECO:0000256" key="10">
    <source>
        <dbReference type="ARBA" id="ARBA00023161"/>
    </source>
</evidence>
<protein>
    <recommendedName>
        <fullName evidence="14">Btz domain-containing protein</fullName>
    </recommendedName>
</protein>
<keyword evidence="11" id="KW-0508">mRNA splicing</keyword>
<feature type="region of interest" description="Disordered" evidence="13">
    <location>
        <begin position="694"/>
        <end position="756"/>
    </location>
</feature>
<dbReference type="GO" id="GO:0051028">
    <property type="term" value="P:mRNA transport"/>
    <property type="evidence" value="ECO:0007669"/>
    <property type="project" value="UniProtKB-KW"/>
</dbReference>
<dbReference type="GO" id="GO:0005737">
    <property type="term" value="C:cytoplasm"/>
    <property type="evidence" value="ECO:0007669"/>
    <property type="project" value="UniProtKB-SubCell"/>
</dbReference>
<dbReference type="OrthoDB" id="3361414at2759"/>
<feature type="compositionally biased region" description="Gly residues" evidence="13">
    <location>
        <begin position="346"/>
        <end position="365"/>
    </location>
</feature>
<feature type="compositionally biased region" description="Low complexity" evidence="13">
    <location>
        <begin position="738"/>
        <end position="752"/>
    </location>
</feature>
<accession>A0A369JFV8</accession>
<dbReference type="STRING" id="39966.A0A369JFV8"/>
<dbReference type="Pfam" id="PF09405">
    <property type="entry name" value="Btz"/>
    <property type="match status" value="1"/>
</dbReference>
<evidence type="ECO:0000256" key="5">
    <source>
        <dbReference type="ARBA" id="ARBA00022490"/>
    </source>
</evidence>
<keyword evidence="6" id="KW-0507">mRNA processing</keyword>
<comment type="subcellular location">
    <subcellularLocation>
        <location evidence="2">Cytoplasm</location>
    </subcellularLocation>
    <subcellularLocation>
        <location evidence="1">Nucleus</location>
    </subcellularLocation>
</comment>
<keyword evidence="12" id="KW-0539">Nucleus</keyword>
<feature type="region of interest" description="Disordered" evidence="13">
    <location>
        <begin position="269"/>
        <end position="309"/>
    </location>
</feature>
<dbReference type="GO" id="GO:0008380">
    <property type="term" value="P:RNA splicing"/>
    <property type="evidence" value="ECO:0007669"/>
    <property type="project" value="UniProtKB-KW"/>
</dbReference>
<feature type="region of interest" description="Disordered" evidence="13">
    <location>
        <begin position="323"/>
        <end position="379"/>
    </location>
</feature>
<dbReference type="InParanoid" id="A0A369JFV8"/>
<sequence length="857" mass="93090">MPAPVTSPSSIRTANNAATLKPRSQGQVKKKRIVRRRGRTQGDLGSDDEIEREYGTDSESEDELSSLDSASDSDTEPASEDVIPNGHARSFTPSTSQSPGDRGLREKESVTEHFFTPAGNWSEMVADENAHGPADLPVIEFADFAGQASVPSVPQPRKATKAKKPVKTVRPAAEVTVTLPAPQATEADSTEIRESVQFISTSHHISSSSFERRPTGQTARQAYQQRLESDPSYVPTVGGFWGHDDRLLDKDLRSLSGWWRGRWQGRGRGRGFIRGRGRGGFFRAHSPQPNGDGQFEEAESDNTHDLPPIERAWTHDGFEELRDKEEQRRAAQRASPQAQGSQTVGGFRGGRGGSVIRGGRGGFNRGGFVAPSGRTSRATSGRVWYPMKPELMWTKQHEGFLYFEQEPALKPRYGQGPGIIVKLPGKQSQPKVIRAPPRSYPIIKVPTTKPATASVLGSDLGERTYLVRLPKRSGKEKAAEPAGGQGETPIDEVFKVRPSLVQRKPLPPPKRAATLNGISMSPPPPSSHVHLDISVATSSQSRHESSIRSQLEYLSLEQERPDPARLAKTEEAVLKRPSPEVQADELTAVTSPPEAVQPPPLSTLQTVFTPPLSQPSPVYGSPYGYAPTLPPGIAMNQHGMPYELATGRPVYLQAPPPPMYNPRPIMHSHLQPSSVPFVPGHMHHHSAISPDFLAPSASNTPPMNGFIDPTTGTPIFSFPRQTSRIEIRAPSENGSEVKSPGGRKSSSSSHRPSGLRTTAMAFEPSRSISDDSSVGGYFPTLAAPADMGSLPSYASVDGIDGGMANGEQAMLAYPQYPQYYYPDAYGGYAPYMDMSQMGQYEMYPQDGVGPPQGAVYY</sequence>
<feature type="compositionally biased region" description="Polar residues" evidence="13">
    <location>
        <begin position="710"/>
        <end position="722"/>
    </location>
</feature>
<evidence type="ECO:0000256" key="11">
    <source>
        <dbReference type="ARBA" id="ARBA00023187"/>
    </source>
</evidence>
<feature type="compositionally biased region" description="Polar residues" evidence="13">
    <location>
        <begin position="215"/>
        <end position="226"/>
    </location>
</feature>
<dbReference type="GO" id="GO:0000184">
    <property type="term" value="P:nuclear-transcribed mRNA catabolic process, nonsense-mediated decay"/>
    <property type="evidence" value="ECO:0007669"/>
    <property type="project" value="UniProtKB-KW"/>
</dbReference>
<name>A0A369JFV8_HYPMA</name>
<evidence type="ECO:0000256" key="6">
    <source>
        <dbReference type="ARBA" id="ARBA00022664"/>
    </source>
</evidence>
<feature type="region of interest" description="Disordered" evidence="13">
    <location>
        <begin position="203"/>
        <end position="231"/>
    </location>
</feature>
<evidence type="ECO:0000313" key="16">
    <source>
        <dbReference type="Proteomes" id="UP000076154"/>
    </source>
</evidence>
<feature type="domain" description="Btz" evidence="14">
    <location>
        <begin position="219"/>
        <end position="338"/>
    </location>
</feature>
<dbReference type="GO" id="GO:0006397">
    <property type="term" value="P:mRNA processing"/>
    <property type="evidence" value="ECO:0007669"/>
    <property type="project" value="UniProtKB-KW"/>
</dbReference>
<keyword evidence="8" id="KW-0810">Translation regulation</keyword>
<dbReference type="AlphaFoldDB" id="A0A369JFV8"/>
<dbReference type="GO" id="GO:0003729">
    <property type="term" value="F:mRNA binding"/>
    <property type="evidence" value="ECO:0007669"/>
    <property type="project" value="InterPro"/>
</dbReference>
<comment type="similarity">
    <text evidence="3">Belongs to the CASC3 family.</text>
</comment>